<dbReference type="Gene3D" id="1.10.260.40">
    <property type="entry name" value="lambda repressor-like DNA-binding domains"/>
    <property type="match status" value="1"/>
</dbReference>
<name>A0A0R1X3W8_9LACO</name>
<dbReference type="InterPro" id="IPR000843">
    <property type="entry name" value="HTH_LacI"/>
</dbReference>
<evidence type="ECO:0000256" key="1">
    <source>
        <dbReference type="ARBA" id="ARBA00023015"/>
    </source>
</evidence>
<dbReference type="PANTHER" id="PTHR30146">
    <property type="entry name" value="LACI-RELATED TRANSCRIPTIONAL REPRESSOR"/>
    <property type="match status" value="1"/>
</dbReference>
<keyword evidence="3" id="KW-0804">Transcription</keyword>
<comment type="caution">
    <text evidence="5">The sequence shown here is derived from an EMBL/GenBank/DDBJ whole genome shotgun (WGS) entry which is preliminary data.</text>
</comment>
<gene>
    <name evidence="5" type="ORF">FD32_GL001090</name>
</gene>
<evidence type="ECO:0000256" key="3">
    <source>
        <dbReference type="ARBA" id="ARBA00023163"/>
    </source>
</evidence>
<keyword evidence="6" id="KW-1185">Reference proteome</keyword>
<dbReference type="EMBL" id="AZGM01000140">
    <property type="protein sequence ID" value="KRM24967.1"/>
    <property type="molecule type" value="Genomic_DNA"/>
</dbReference>
<keyword evidence="2" id="KW-0238">DNA-binding</keyword>
<accession>A0A0R1X3W8</accession>
<dbReference type="CDD" id="cd01392">
    <property type="entry name" value="HTH_LacI"/>
    <property type="match status" value="1"/>
</dbReference>
<dbReference type="RefSeq" id="WP_047767044.1">
    <property type="nucleotide sequence ID" value="NZ_AZGM01000140.1"/>
</dbReference>
<evidence type="ECO:0000256" key="2">
    <source>
        <dbReference type="ARBA" id="ARBA00023125"/>
    </source>
</evidence>
<dbReference type="InterPro" id="IPR028082">
    <property type="entry name" value="Peripla_BP_I"/>
</dbReference>
<dbReference type="Gene3D" id="3.40.50.2300">
    <property type="match status" value="2"/>
</dbReference>
<evidence type="ECO:0000259" key="4">
    <source>
        <dbReference type="PROSITE" id="PS50932"/>
    </source>
</evidence>
<organism evidence="5 6">
    <name type="scientific">Limosilactobacillus panis DSM 6035</name>
    <dbReference type="NCBI Taxonomy" id="1423782"/>
    <lineage>
        <taxon>Bacteria</taxon>
        <taxon>Bacillati</taxon>
        <taxon>Bacillota</taxon>
        <taxon>Bacilli</taxon>
        <taxon>Lactobacillales</taxon>
        <taxon>Lactobacillaceae</taxon>
        <taxon>Limosilactobacillus</taxon>
    </lineage>
</organism>
<dbReference type="PROSITE" id="PS50932">
    <property type="entry name" value="HTH_LACI_2"/>
    <property type="match status" value="1"/>
</dbReference>
<dbReference type="SMART" id="SM00354">
    <property type="entry name" value="HTH_LACI"/>
    <property type="match status" value="1"/>
</dbReference>
<dbReference type="GO" id="GO:0000976">
    <property type="term" value="F:transcription cis-regulatory region binding"/>
    <property type="evidence" value="ECO:0007669"/>
    <property type="project" value="TreeGrafter"/>
</dbReference>
<sequence length="326" mass="36048">MKPTIKNIAKAAGVSTATVSRALSNKDDVLKPSTAKRIRQIAQEMGYHKNVAASQLASHITNTIAVIINYHQTNFWKDIINGILQRAYELNHKVIIFSAGNNDSARLTETVNEALEHQATGILLISGKIEPAQLKILDKARMPYRLISIYDQQHPEQRFISSDNVAIGEKATNYLITHGHQKIGIVGIDHSSTGQQRLFGYQRAMTAAQLTINPHWICYGDYGYQNGQELFEKIEGHELTAVIAGSDLTAAGLIKAATKHHIHLPDQLSIICIDGSMICEITNPTLTSVTQDFYQMGVKSVDNLLNDEPSLFIPTSIHERSSVKNI</sequence>
<dbReference type="SUPFAM" id="SSF47413">
    <property type="entry name" value="lambda repressor-like DNA-binding domains"/>
    <property type="match status" value="1"/>
</dbReference>
<evidence type="ECO:0000313" key="5">
    <source>
        <dbReference type="EMBL" id="KRM24967.1"/>
    </source>
</evidence>
<reference evidence="5 6" key="1">
    <citation type="journal article" date="2015" name="Genome Announc.">
        <title>Expanding the biotechnology potential of lactobacilli through comparative genomics of 213 strains and associated genera.</title>
        <authorList>
            <person name="Sun Z."/>
            <person name="Harris H.M."/>
            <person name="McCann A."/>
            <person name="Guo C."/>
            <person name="Argimon S."/>
            <person name="Zhang W."/>
            <person name="Yang X."/>
            <person name="Jeffery I.B."/>
            <person name="Cooney J.C."/>
            <person name="Kagawa T.F."/>
            <person name="Liu W."/>
            <person name="Song Y."/>
            <person name="Salvetti E."/>
            <person name="Wrobel A."/>
            <person name="Rasinkangas P."/>
            <person name="Parkhill J."/>
            <person name="Rea M.C."/>
            <person name="O'Sullivan O."/>
            <person name="Ritari J."/>
            <person name="Douillard F.P."/>
            <person name="Paul Ross R."/>
            <person name="Yang R."/>
            <person name="Briner A.E."/>
            <person name="Felis G.E."/>
            <person name="de Vos W.M."/>
            <person name="Barrangou R."/>
            <person name="Klaenhammer T.R."/>
            <person name="Caufield P.W."/>
            <person name="Cui Y."/>
            <person name="Zhang H."/>
            <person name="O'Toole P.W."/>
        </authorList>
    </citation>
    <scope>NUCLEOTIDE SEQUENCE [LARGE SCALE GENOMIC DNA]</scope>
    <source>
        <strain evidence="5 6">DSM 6035</strain>
    </source>
</reference>
<dbReference type="GO" id="GO:0003700">
    <property type="term" value="F:DNA-binding transcription factor activity"/>
    <property type="evidence" value="ECO:0007669"/>
    <property type="project" value="TreeGrafter"/>
</dbReference>
<dbReference type="SUPFAM" id="SSF53822">
    <property type="entry name" value="Periplasmic binding protein-like I"/>
    <property type="match status" value="1"/>
</dbReference>
<protein>
    <submittedName>
        <fullName evidence="5">Transcriptional regulator, LacI family</fullName>
    </submittedName>
</protein>
<proteinExistence type="predicted"/>
<dbReference type="AlphaFoldDB" id="A0A0R1X3W8"/>
<feature type="domain" description="HTH lacI-type" evidence="4">
    <location>
        <begin position="3"/>
        <end position="58"/>
    </location>
</feature>
<dbReference type="InterPro" id="IPR046335">
    <property type="entry name" value="LacI/GalR-like_sensor"/>
</dbReference>
<dbReference type="InterPro" id="IPR010982">
    <property type="entry name" value="Lambda_DNA-bd_dom_sf"/>
</dbReference>
<dbReference type="Pfam" id="PF13377">
    <property type="entry name" value="Peripla_BP_3"/>
    <property type="match status" value="1"/>
</dbReference>
<dbReference type="PATRIC" id="fig|1423782.4.peg.1141"/>
<dbReference type="PANTHER" id="PTHR30146:SF109">
    <property type="entry name" value="HTH-TYPE TRANSCRIPTIONAL REGULATOR GALS"/>
    <property type="match status" value="1"/>
</dbReference>
<dbReference type="Pfam" id="PF00356">
    <property type="entry name" value="LacI"/>
    <property type="match status" value="1"/>
</dbReference>
<dbReference type="OrthoDB" id="9784962at2"/>
<evidence type="ECO:0000313" key="6">
    <source>
        <dbReference type="Proteomes" id="UP000051412"/>
    </source>
</evidence>
<dbReference type="Proteomes" id="UP000051412">
    <property type="component" value="Unassembled WGS sequence"/>
</dbReference>
<keyword evidence="1" id="KW-0805">Transcription regulation</keyword>
<dbReference type="STRING" id="1423782.FD32_GL001090"/>